<dbReference type="InParanoid" id="A0A7N2MJB3"/>
<evidence type="ECO:0000313" key="2">
    <source>
        <dbReference type="EnsemblPlants" id="QL09p017898:mrna"/>
    </source>
</evidence>
<proteinExistence type="inferred from homology"/>
<dbReference type="Pfam" id="PF02458">
    <property type="entry name" value="Transferase"/>
    <property type="match status" value="1"/>
</dbReference>
<dbReference type="PANTHER" id="PTHR31642:SF259">
    <property type="entry name" value="PROTEIN ECERIFERUM 2"/>
    <property type="match status" value="1"/>
</dbReference>
<dbReference type="EMBL" id="LRBV02000009">
    <property type="status" value="NOT_ANNOTATED_CDS"/>
    <property type="molecule type" value="Genomic_DNA"/>
</dbReference>
<dbReference type="FunCoup" id="A0A7N2MJB3">
    <property type="interactions" value="143"/>
</dbReference>
<organism evidence="2 3">
    <name type="scientific">Quercus lobata</name>
    <name type="common">Valley oak</name>
    <dbReference type="NCBI Taxonomy" id="97700"/>
    <lineage>
        <taxon>Eukaryota</taxon>
        <taxon>Viridiplantae</taxon>
        <taxon>Streptophyta</taxon>
        <taxon>Embryophyta</taxon>
        <taxon>Tracheophyta</taxon>
        <taxon>Spermatophyta</taxon>
        <taxon>Magnoliopsida</taxon>
        <taxon>eudicotyledons</taxon>
        <taxon>Gunneridae</taxon>
        <taxon>Pentapetalae</taxon>
        <taxon>rosids</taxon>
        <taxon>fabids</taxon>
        <taxon>Fagales</taxon>
        <taxon>Fagaceae</taxon>
        <taxon>Quercus</taxon>
    </lineage>
</organism>
<dbReference type="Gene3D" id="3.30.559.10">
    <property type="entry name" value="Chloramphenicol acetyltransferase-like domain"/>
    <property type="match status" value="2"/>
</dbReference>
<protein>
    <submittedName>
        <fullName evidence="2">Uncharacterized protein</fullName>
    </submittedName>
</protein>
<dbReference type="GO" id="GO:0016747">
    <property type="term" value="F:acyltransferase activity, transferring groups other than amino-acyl groups"/>
    <property type="evidence" value="ECO:0007669"/>
    <property type="project" value="TreeGrafter"/>
</dbReference>
<name>A0A7N2MJB3_QUELO</name>
<dbReference type="KEGG" id="qlo:115960290"/>
<dbReference type="InterPro" id="IPR023213">
    <property type="entry name" value="CAT-like_dom_sf"/>
</dbReference>
<reference evidence="2 3" key="1">
    <citation type="journal article" date="2016" name="G3 (Bethesda)">
        <title>First Draft Assembly and Annotation of the Genome of a California Endemic Oak Quercus lobata Nee (Fagaceae).</title>
        <authorList>
            <person name="Sork V.L."/>
            <person name="Fitz-Gibbon S.T."/>
            <person name="Puiu D."/>
            <person name="Crepeau M."/>
            <person name="Gugger P.F."/>
            <person name="Sherman R."/>
            <person name="Stevens K."/>
            <person name="Langley C.H."/>
            <person name="Pellegrini M."/>
            <person name="Salzberg S.L."/>
        </authorList>
    </citation>
    <scope>NUCLEOTIDE SEQUENCE [LARGE SCALE GENOMIC DNA]</scope>
    <source>
        <strain evidence="2 3">cv. SW786</strain>
    </source>
</reference>
<dbReference type="GeneID" id="115960290"/>
<keyword evidence="3" id="KW-1185">Reference proteome</keyword>
<dbReference type="InterPro" id="IPR050317">
    <property type="entry name" value="Plant_Fungal_Acyltransferase"/>
</dbReference>
<dbReference type="Gramene" id="QL09p017898:mrna">
    <property type="protein sequence ID" value="QL09p017898:mrna"/>
    <property type="gene ID" value="QL09p017898"/>
</dbReference>
<evidence type="ECO:0000256" key="1">
    <source>
        <dbReference type="ARBA" id="ARBA00009861"/>
    </source>
</evidence>
<dbReference type="PANTHER" id="PTHR31642">
    <property type="entry name" value="TRICHOTHECENE 3-O-ACETYLTRANSFERASE"/>
    <property type="match status" value="1"/>
</dbReference>
<gene>
    <name evidence="2" type="primary">LOC115960290</name>
</gene>
<dbReference type="EnsemblPlants" id="QL09p017898:mrna">
    <property type="protein sequence ID" value="QL09p017898:mrna"/>
    <property type="gene ID" value="QL09p017898"/>
</dbReference>
<reference evidence="2" key="2">
    <citation type="submission" date="2021-01" db="UniProtKB">
        <authorList>
            <consortium name="EnsemblPlants"/>
        </authorList>
    </citation>
    <scope>IDENTIFICATION</scope>
</reference>
<dbReference type="OMA" id="VFLQFTW"/>
<dbReference type="OrthoDB" id="1862401at2759"/>
<dbReference type="RefSeq" id="XP_030934959.1">
    <property type="nucleotide sequence ID" value="XM_031079099.1"/>
</dbReference>
<dbReference type="Proteomes" id="UP000594261">
    <property type="component" value="Chromosome 9"/>
</dbReference>
<accession>A0A7N2MJB3</accession>
<evidence type="ECO:0000313" key="3">
    <source>
        <dbReference type="Proteomes" id="UP000594261"/>
    </source>
</evidence>
<dbReference type="AlphaFoldDB" id="A0A7N2MJB3"/>
<comment type="similarity">
    <text evidence="1">Belongs to the plant acyltransferase family.</text>
</comment>
<sequence>MGMVSNIRLSTVVPATISDENNVHELTNMDLVMKLHYIHGVYFFTSEAVQGLSIQDFKKPMFPWLDLYFTASGRVRRSETGRPFIKCNDSGVRIVEAKSDKTIDEALAMEDHSFHHGLAYHQALGPDLSFSPLVFIQFTWFKCGGMCMGLSWAHVLGDAFSAANFINMLGQFISGNKPPKCLHVANPGKSELPPSTRKKATSIRSVDPQGDFWKTTSNCKLEAYYFQVHEKQLHHMVTKICAREYQAAKVSHFDVISAVIWKYLCDIREETGPSTVTICSNKKPNGKNEFPSNGMVISIVEADLSGVKDDLWQVVKLIAEKRVGENSLIEEMVENENGEVDCIVYGANLTLLNLEEAKLYGLEINGHRPIFANYVINGVGDEGAVLVLPGPINCEGDGDCGNGLVVTVVLPENQISLLKCKLERDWNII</sequence>